<gene>
    <name evidence="2" type="ORF">CPB84DRAFT_1784394</name>
</gene>
<accession>A0A9P5NH33</accession>
<keyword evidence="1" id="KW-0472">Membrane</keyword>
<dbReference type="AlphaFoldDB" id="A0A9P5NH33"/>
<organism evidence="2 3">
    <name type="scientific">Gymnopilus junonius</name>
    <name type="common">Spectacular rustgill mushroom</name>
    <name type="synonym">Gymnopilus spectabilis subsp. junonius</name>
    <dbReference type="NCBI Taxonomy" id="109634"/>
    <lineage>
        <taxon>Eukaryota</taxon>
        <taxon>Fungi</taxon>
        <taxon>Dikarya</taxon>
        <taxon>Basidiomycota</taxon>
        <taxon>Agaricomycotina</taxon>
        <taxon>Agaricomycetes</taxon>
        <taxon>Agaricomycetidae</taxon>
        <taxon>Agaricales</taxon>
        <taxon>Agaricineae</taxon>
        <taxon>Hymenogastraceae</taxon>
        <taxon>Gymnopilus</taxon>
    </lineage>
</organism>
<keyword evidence="3" id="KW-1185">Reference proteome</keyword>
<dbReference type="Proteomes" id="UP000724874">
    <property type="component" value="Unassembled WGS sequence"/>
</dbReference>
<sequence length="80" mass="9051">MRRSFIFYLPPLVSKQIPAILSLLLFVRDNSPADRNKIIPCTLVPHHCTGLLLLLPSSCTVGAFHVGQFLLLFDFLTAWR</sequence>
<proteinExistence type="predicted"/>
<feature type="transmembrane region" description="Helical" evidence="1">
    <location>
        <begin position="48"/>
        <end position="73"/>
    </location>
</feature>
<evidence type="ECO:0000313" key="2">
    <source>
        <dbReference type="EMBL" id="KAF8891091.1"/>
    </source>
</evidence>
<reference evidence="2" key="1">
    <citation type="submission" date="2020-11" db="EMBL/GenBank/DDBJ databases">
        <authorList>
            <consortium name="DOE Joint Genome Institute"/>
            <person name="Ahrendt S."/>
            <person name="Riley R."/>
            <person name="Andreopoulos W."/>
            <person name="LaButti K."/>
            <person name="Pangilinan J."/>
            <person name="Ruiz-duenas F.J."/>
            <person name="Barrasa J.M."/>
            <person name="Sanchez-Garcia M."/>
            <person name="Camarero S."/>
            <person name="Miyauchi S."/>
            <person name="Serrano A."/>
            <person name="Linde D."/>
            <person name="Babiker R."/>
            <person name="Drula E."/>
            <person name="Ayuso-Fernandez I."/>
            <person name="Pacheco R."/>
            <person name="Padilla G."/>
            <person name="Ferreira P."/>
            <person name="Barriuso J."/>
            <person name="Kellner H."/>
            <person name="Castanera R."/>
            <person name="Alfaro M."/>
            <person name="Ramirez L."/>
            <person name="Pisabarro A.G."/>
            <person name="Kuo A."/>
            <person name="Tritt A."/>
            <person name="Lipzen A."/>
            <person name="He G."/>
            <person name="Yan M."/>
            <person name="Ng V."/>
            <person name="Cullen D."/>
            <person name="Martin F."/>
            <person name="Rosso M.-N."/>
            <person name="Henrissat B."/>
            <person name="Hibbett D."/>
            <person name="Martinez A.T."/>
            <person name="Grigoriev I.V."/>
        </authorList>
    </citation>
    <scope>NUCLEOTIDE SEQUENCE</scope>
    <source>
        <strain evidence="2">AH 44721</strain>
    </source>
</reference>
<evidence type="ECO:0000313" key="3">
    <source>
        <dbReference type="Proteomes" id="UP000724874"/>
    </source>
</evidence>
<keyword evidence="1" id="KW-1133">Transmembrane helix</keyword>
<protein>
    <submittedName>
        <fullName evidence="2">Uncharacterized protein</fullName>
    </submittedName>
</protein>
<keyword evidence="1" id="KW-0812">Transmembrane</keyword>
<dbReference type="EMBL" id="JADNYJ010000073">
    <property type="protein sequence ID" value="KAF8891091.1"/>
    <property type="molecule type" value="Genomic_DNA"/>
</dbReference>
<evidence type="ECO:0000256" key="1">
    <source>
        <dbReference type="SAM" id="Phobius"/>
    </source>
</evidence>
<comment type="caution">
    <text evidence="2">The sequence shown here is derived from an EMBL/GenBank/DDBJ whole genome shotgun (WGS) entry which is preliminary data.</text>
</comment>
<name>A0A9P5NH33_GYMJU</name>
<feature type="transmembrane region" description="Helical" evidence="1">
    <location>
        <begin position="6"/>
        <end position="27"/>
    </location>
</feature>